<evidence type="ECO:0000313" key="8">
    <source>
        <dbReference type="EMBL" id="CUH78444.1"/>
    </source>
</evidence>
<evidence type="ECO:0000256" key="6">
    <source>
        <dbReference type="ARBA" id="ARBA00023136"/>
    </source>
</evidence>
<evidence type="ECO:0000256" key="2">
    <source>
        <dbReference type="ARBA" id="ARBA00022475"/>
    </source>
</evidence>
<keyword evidence="9" id="KW-1185">Reference proteome</keyword>
<keyword evidence="4 7" id="KW-0812">Transmembrane</keyword>
<evidence type="ECO:0000256" key="3">
    <source>
        <dbReference type="ARBA" id="ARBA00022519"/>
    </source>
</evidence>
<feature type="transmembrane region" description="Helical" evidence="7">
    <location>
        <begin position="43"/>
        <end position="64"/>
    </location>
</feature>
<gene>
    <name evidence="8" type="primary">pqiA</name>
    <name evidence="8" type="ORF">TRM7557_01884</name>
</gene>
<evidence type="ECO:0000256" key="7">
    <source>
        <dbReference type="SAM" id="Phobius"/>
    </source>
</evidence>
<sequence>MRAIDLGLVGCHVCGTVHDASEVQCRTCGAMVQARRAGSLQAAWAWVVASILCLIPGNLFPLLVNNILGTSSAHTIFEGVILFVESGNYAVAFVIFAASMCLPIAKIAIILFLLLSIQFRWKFSHHMRLTLHDFIEFIGRWSMIDIFVVALLTGLVQLSPVASIEPAVGALFFAASVICSMLAAQSIDPKLIWDSPT</sequence>
<dbReference type="PANTHER" id="PTHR30462">
    <property type="entry name" value="INTERMEMBRANE TRANSPORT PROTEIN PQIB-RELATED"/>
    <property type="match status" value="1"/>
</dbReference>
<dbReference type="InterPro" id="IPR007498">
    <property type="entry name" value="PqiA-like"/>
</dbReference>
<keyword evidence="3" id="KW-0997">Cell inner membrane</keyword>
<keyword evidence="2" id="KW-1003">Cell membrane</keyword>
<feature type="transmembrane region" description="Helical" evidence="7">
    <location>
        <begin position="138"/>
        <end position="158"/>
    </location>
</feature>
<reference evidence="8 9" key="1">
    <citation type="submission" date="2015-09" db="EMBL/GenBank/DDBJ databases">
        <authorList>
            <consortium name="Swine Surveillance"/>
        </authorList>
    </citation>
    <scope>NUCLEOTIDE SEQUENCE [LARGE SCALE GENOMIC DNA]</scope>
    <source>
        <strain evidence="8 9">CECT 7557</strain>
    </source>
</reference>
<dbReference type="AlphaFoldDB" id="A0A0P1GTH5"/>
<name>A0A0P1GTH5_9RHOB</name>
<evidence type="ECO:0000256" key="4">
    <source>
        <dbReference type="ARBA" id="ARBA00022692"/>
    </source>
</evidence>
<accession>A0A0P1GTH5</accession>
<protein>
    <submittedName>
        <fullName evidence="8">Paraquat-inducible protein A</fullName>
    </submittedName>
</protein>
<dbReference type="EMBL" id="CYSD01000031">
    <property type="protein sequence ID" value="CUH78444.1"/>
    <property type="molecule type" value="Genomic_DNA"/>
</dbReference>
<dbReference type="PANTHER" id="PTHR30462:SF3">
    <property type="entry name" value="INTERMEMBRANE TRANSPORT PROTEIN PQIA"/>
    <property type="match status" value="1"/>
</dbReference>
<evidence type="ECO:0000313" key="9">
    <source>
        <dbReference type="Proteomes" id="UP000052022"/>
    </source>
</evidence>
<dbReference type="RefSeq" id="WP_058289953.1">
    <property type="nucleotide sequence ID" value="NZ_CYSD01000031.1"/>
</dbReference>
<comment type="subcellular location">
    <subcellularLocation>
        <location evidence="1">Cell inner membrane</location>
    </subcellularLocation>
</comment>
<evidence type="ECO:0000256" key="5">
    <source>
        <dbReference type="ARBA" id="ARBA00022989"/>
    </source>
</evidence>
<organism evidence="8 9">
    <name type="scientific">Tritonibacter multivorans</name>
    <dbReference type="NCBI Taxonomy" id="928856"/>
    <lineage>
        <taxon>Bacteria</taxon>
        <taxon>Pseudomonadati</taxon>
        <taxon>Pseudomonadota</taxon>
        <taxon>Alphaproteobacteria</taxon>
        <taxon>Rhodobacterales</taxon>
        <taxon>Paracoccaceae</taxon>
        <taxon>Tritonibacter</taxon>
    </lineage>
</organism>
<evidence type="ECO:0000256" key="1">
    <source>
        <dbReference type="ARBA" id="ARBA00004533"/>
    </source>
</evidence>
<proteinExistence type="predicted"/>
<dbReference type="STRING" id="928856.SAMN04488049_10855"/>
<dbReference type="Proteomes" id="UP000052022">
    <property type="component" value="Unassembled WGS sequence"/>
</dbReference>
<keyword evidence="6 7" id="KW-0472">Membrane</keyword>
<feature type="transmembrane region" description="Helical" evidence="7">
    <location>
        <begin position="164"/>
        <end position="184"/>
    </location>
</feature>
<feature type="transmembrane region" description="Helical" evidence="7">
    <location>
        <begin position="89"/>
        <end position="117"/>
    </location>
</feature>
<dbReference type="Pfam" id="PF04403">
    <property type="entry name" value="PqiA"/>
    <property type="match status" value="1"/>
</dbReference>
<keyword evidence="5 7" id="KW-1133">Transmembrane helix</keyword>
<dbReference type="InterPro" id="IPR051800">
    <property type="entry name" value="PqiA-PqiB_transport"/>
</dbReference>
<dbReference type="GO" id="GO:0005886">
    <property type="term" value="C:plasma membrane"/>
    <property type="evidence" value="ECO:0007669"/>
    <property type="project" value="UniProtKB-SubCell"/>
</dbReference>